<protein>
    <recommendedName>
        <fullName evidence="3">DUF4286 domain-containing protein</fullName>
    </recommendedName>
</protein>
<reference evidence="2" key="1">
    <citation type="submission" date="2016-11" db="EMBL/GenBank/DDBJ databases">
        <authorList>
            <person name="Varghese N."/>
            <person name="Submissions S."/>
        </authorList>
    </citation>
    <scope>NUCLEOTIDE SEQUENCE [LARGE SCALE GENOMIC DNA]</scope>
    <source>
        <strain evidence="2">DSM 26134</strain>
    </source>
</reference>
<accession>A0A1M6NPT2</accession>
<organism evidence="1 2">
    <name type="scientific">Reichenbachiella agariperforans</name>
    <dbReference type="NCBI Taxonomy" id="156994"/>
    <lineage>
        <taxon>Bacteria</taxon>
        <taxon>Pseudomonadati</taxon>
        <taxon>Bacteroidota</taxon>
        <taxon>Cytophagia</taxon>
        <taxon>Cytophagales</taxon>
        <taxon>Reichenbachiellaceae</taxon>
        <taxon>Reichenbachiella</taxon>
    </lineage>
</organism>
<dbReference type="AlphaFoldDB" id="A0A1M6NPT2"/>
<dbReference type="Proteomes" id="UP000184474">
    <property type="component" value="Unassembled WGS sequence"/>
</dbReference>
<dbReference type="STRING" id="156994.SAMN04488028_102351"/>
<dbReference type="EMBL" id="FRAA01000002">
    <property type="protein sequence ID" value="SHJ97757.1"/>
    <property type="molecule type" value="Genomic_DNA"/>
</dbReference>
<dbReference type="Pfam" id="PF14114">
    <property type="entry name" value="DUF4286"/>
    <property type="match status" value="1"/>
</dbReference>
<keyword evidence="2" id="KW-1185">Reference proteome</keyword>
<evidence type="ECO:0000313" key="2">
    <source>
        <dbReference type="Proteomes" id="UP000184474"/>
    </source>
</evidence>
<dbReference type="InterPro" id="IPR036237">
    <property type="entry name" value="Xyl_isomerase-like_sf"/>
</dbReference>
<sequence length="104" mass="12312">MVVYNVTMNVDSGIEKDWFQWMKDIHIKNVIETGYFVDCKVFQLISDEPQGTTYAFQYFADAYEDVLKYQEEHGARLQMEVVSRYGDKVMSFRTMLEQVHQHIG</sequence>
<evidence type="ECO:0008006" key="3">
    <source>
        <dbReference type="Google" id="ProtNLM"/>
    </source>
</evidence>
<evidence type="ECO:0000313" key="1">
    <source>
        <dbReference type="EMBL" id="SHJ97757.1"/>
    </source>
</evidence>
<dbReference type="SUPFAM" id="SSF51658">
    <property type="entry name" value="Xylose isomerase-like"/>
    <property type="match status" value="1"/>
</dbReference>
<proteinExistence type="predicted"/>
<dbReference type="InterPro" id="IPR025563">
    <property type="entry name" value="DUF4286"/>
</dbReference>
<gene>
    <name evidence="1" type="ORF">SAMN04488028_102351</name>
</gene>
<dbReference type="RefSeq" id="WP_073121274.1">
    <property type="nucleotide sequence ID" value="NZ_FRAA01000002.1"/>
</dbReference>
<name>A0A1M6NPT2_REIAG</name>